<evidence type="ECO:0000313" key="2">
    <source>
        <dbReference type="Proteomes" id="UP000265703"/>
    </source>
</evidence>
<reference evidence="1 2" key="1">
    <citation type="submission" date="2018-06" db="EMBL/GenBank/DDBJ databases">
        <title>Comparative genomics reveals the genomic features of Rhizophagus irregularis, R. cerebriforme, R. diaphanum and Gigaspora rosea, and their symbiotic lifestyle signature.</title>
        <authorList>
            <person name="Morin E."/>
            <person name="San Clemente H."/>
            <person name="Chen E.C.H."/>
            <person name="De La Providencia I."/>
            <person name="Hainaut M."/>
            <person name="Kuo A."/>
            <person name="Kohler A."/>
            <person name="Murat C."/>
            <person name="Tang N."/>
            <person name="Roy S."/>
            <person name="Loubradou J."/>
            <person name="Henrissat B."/>
            <person name="Grigoriev I.V."/>
            <person name="Corradi N."/>
            <person name="Roux C."/>
            <person name="Martin F.M."/>
        </authorList>
    </citation>
    <scope>NUCLEOTIDE SEQUENCE [LARGE SCALE GENOMIC DNA]</scope>
    <source>
        <strain evidence="1 2">DAOM 227022</strain>
    </source>
</reference>
<organism evidence="1 2">
    <name type="scientific">Glomus cerebriforme</name>
    <dbReference type="NCBI Taxonomy" id="658196"/>
    <lineage>
        <taxon>Eukaryota</taxon>
        <taxon>Fungi</taxon>
        <taxon>Fungi incertae sedis</taxon>
        <taxon>Mucoromycota</taxon>
        <taxon>Glomeromycotina</taxon>
        <taxon>Glomeromycetes</taxon>
        <taxon>Glomerales</taxon>
        <taxon>Glomeraceae</taxon>
        <taxon>Glomus</taxon>
    </lineage>
</organism>
<dbReference type="SUPFAM" id="SSF55961">
    <property type="entry name" value="Bet v1-like"/>
    <property type="match status" value="1"/>
</dbReference>
<sequence>MTPAYYIKQAEKALEKLKIIVKESGWKKAISVKNTTVYSKTGIGENDKVPIFMSEHIIENFTPQSVFAVIGMRKLWDPW</sequence>
<dbReference type="OrthoDB" id="196858at2759"/>
<keyword evidence="2" id="KW-1185">Reference proteome</keyword>
<evidence type="ECO:0000313" key="1">
    <source>
        <dbReference type="EMBL" id="RIA88476.1"/>
    </source>
</evidence>
<dbReference type="AlphaFoldDB" id="A0A397SV41"/>
<protein>
    <submittedName>
        <fullName evidence="1">Uncharacterized protein</fullName>
    </submittedName>
</protein>
<proteinExistence type="predicted"/>
<accession>A0A397SV41</accession>
<name>A0A397SV41_9GLOM</name>
<comment type="caution">
    <text evidence="1">The sequence shown here is derived from an EMBL/GenBank/DDBJ whole genome shotgun (WGS) entry which is preliminary data.</text>
</comment>
<dbReference type="InterPro" id="IPR023393">
    <property type="entry name" value="START-like_dom_sf"/>
</dbReference>
<dbReference type="Proteomes" id="UP000265703">
    <property type="component" value="Unassembled WGS sequence"/>
</dbReference>
<dbReference type="STRING" id="658196.A0A397SV41"/>
<dbReference type="Gene3D" id="3.30.530.20">
    <property type="match status" value="1"/>
</dbReference>
<dbReference type="EMBL" id="QKYT01000261">
    <property type="protein sequence ID" value="RIA88476.1"/>
    <property type="molecule type" value="Genomic_DNA"/>
</dbReference>
<gene>
    <name evidence="1" type="ORF">C1645_774746</name>
</gene>